<evidence type="ECO:0000256" key="2">
    <source>
        <dbReference type="ARBA" id="ARBA00023015"/>
    </source>
</evidence>
<dbReference type="GO" id="GO:0043565">
    <property type="term" value="F:sequence-specific DNA binding"/>
    <property type="evidence" value="ECO:0007669"/>
    <property type="project" value="InterPro"/>
</dbReference>
<dbReference type="AlphaFoldDB" id="A0A926I2I9"/>
<organism evidence="9 10">
    <name type="scientific">Bianquea renquensis</name>
    <dbReference type="NCBI Taxonomy" id="2763661"/>
    <lineage>
        <taxon>Bacteria</taxon>
        <taxon>Bacillati</taxon>
        <taxon>Bacillota</taxon>
        <taxon>Clostridia</taxon>
        <taxon>Eubacteriales</taxon>
        <taxon>Bianqueaceae</taxon>
        <taxon>Bianquea</taxon>
    </lineage>
</organism>
<dbReference type="PROSITE" id="PS01124">
    <property type="entry name" value="HTH_ARAC_FAMILY_2"/>
    <property type="match status" value="1"/>
</dbReference>
<evidence type="ECO:0000256" key="3">
    <source>
        <dbReference type="ARBA" id="ARBA00023125"/>
    </source>
</evidence>
<reference evidence="9" key="1">
    <citation type="submission" date="2020-08" db="EMBL/GenBank/DDBJ databases">
        <title>Genome public.</title>
        <authorList>
            <person name="Liu C."/>
            <person name="Sun Q."/>
        </authorList>
    </citation>
    <scope>NUCLEOTIDE SEQUENCE</scope>
    <source>
        <strain evidence="9">NSJ-32</strain>
    </source>
</reference>
<dbReference type="Gene3D" id="1.10.10.60">
    <property type="entry name" value="Homeodomain-like"/>
    <property type="match status" value="2"/>
</dbReference>
<dbReference type="Proteomes" id="UP000657006">
    <property type="component" value="Unassembled WGS sequence"/>
</dbReference>
<dbReference type="InterPro" id="IPR001789">
    <property type="entry name" value="Sig_transdc_resp-reg_receiver"/>
</dbReference>
<protein>
    <recommendedName>
        <fullName evidence="1">Stage 0 sporulation protein A homolog</fullName>
    </recommendedName>
</protein>
<gene>
    <name evidence="9" type="ORF">H8730_13455</name>
</gene>
<evidence type="ECO:0000313" key="10">
    <source>
        <dbReference type="Proteomes" id="UP000657006"/>
    </source>
</evidence>
<dbReference type="Pfam" id="PF00072">
    <property type="entry name" value="Response_reg"/>
    <property type="match status" value="1"/>
</dbReference>
<dbReference type="SUPFAM" id="SSF52172">
    <property type="entry name" value="CheY-like"/>
    <property type="match status" value="1"/>
</dbReference>
<evidence type="ECO:0000256" key="4">
    <source>
        <dbReference type="ARBA" id="ARBA00023163"/>
    </source>
</evidence>
<dbReference type="InterPro" id="IPR018060">
    <property type="entry name" value="HTH_AraC"/>
</dbReference>
<comment type="caution">
    <text evidence="9">The sequence shown here is derived from an EMBL/GenBank/DDBJ whole genome shotgun (WGS) entry which is preliminary data.</text>
</comment>
<keyword evidence="6" id="KW-0597">Phosphoprotein</keyword>
<dbReference type="EMBL" id="JACRSQ010000024">
    <property type="protein sequence ID" value="MBC8544548.1"/>
    <property type="molecule type" value="Genomic_DNA"/>
</dbReference>
<evidence type="ECO:0000256" key="5">
    <source>
        <dbReference type="ARBA" id="ARBA00024867"/>
    </source>
</evidence>
<feature type="domain" description="Response regulatory" evidence="8">
    <location>
        <begin position="3"/>
        <end position="120"/>
    </location>
</feature>
<dbReference type="Pfam" id="PF12833">
    <property type="entry name" value="HTH_18"/>
    <property type="match status" value="1"/>
</dbReference>
<dbReference type="InterPro" id="IPR009057">
    <property type="entry name" value="Homeodomain-like_sf"/>
</dbReference>
<dbReference type="PANTHER" id="PTHR43280">
    <property type="entry name" value="ARAC-FAMILY TRANSCRIPTIONAL REGULATOR"/>
    <property type="match status" value="1"/>
</dbReference>
<accession>A0A926I2I9</accession>
<comment type="function">
    <text evidence="5">May play the central regulatory role in sporulation. It may be an element of the effector pathway responsible for the activation of sporulation genes in response to nutritional stress. Spo0A may act in concert with spo0H (a sigma factor) to control the expression of some genes that are critical to the sporulation process.</text>
</comment>
<keyword evidence="3" id="KW-0238">DNA-binding</keyword>
<dbReference type="CDD" id="cd17536">
    <property type="entry name" value="REC_YesN-like"/>
    <property type="match status" value="1"/>
</dbReference>
<dbReference type="SMART" id="SM00448">
    <property type="entry name" value="REC"/>
    <property type="match status" value="1"/>
</dbReference>
<keyword evidence="10" id="KW-1185">Reference proteome</keyword>
<dbReference type="RefSeq" id="WP_177714190.1">
    <property type="nucleotide sequence ID" value="NZ_JACRSQ010000024.1"/>
</dbReference>
<name>A0A926I2I9_9FIRM</name>
<dbReference type="GO" id="GO:0000160">
    <property type="term" value="P:phosphorelay signal transduction system"/>
    <property type="evidence" value="ECO:0007669"/>
    <property type="project" value="InterPro"/>
</dbReference>
<dbReference type="SUPFAM" id="SSF46689">
    <property type="entry name" value="Homeodomain-like"/>
    <property type="match status" value="2"/>
</dbReference>
<evidence type="ECO:0000256" key="1">
    <source>
        <dbReference type="ARBA" id="ARBA00018672"/>
    </source>
</evidence>
<dbReference type="Gene3D" id="3.40.50.2300">
    <property type="match status" value="1"/>
</dbReference>
<feature type="modified residue" description="4-aspartylphosphate" evidence="6">
    <location>
        <position position="55"/>
    </location>
</feature>
<dbReference type="InterPro" id="IPR020449">
    <property type="entry name" value="Tscrpt_reg_AraC-type_HTH"/>
</dbReference>
<dbReference type="GO" id="GO:0003700">
    <property type="term" value="F:DNA-binding transcription factor activity"/>
    <property type="evidence" value="ECO:0007669"/>
    <property type="project" value="InterPro"/>
</dbReference>
<feature type="domain" description="HTH araC/xylS-type" evidence="7">
    <location>
        <begin position="435"/>
        <end position="533"/>
    </location>
</feature>
<dbReference type="PANTHER" id="PTHR43280:SF10">
    <property type="entry name" value="REGULATORY PROTEIN POCR"/>
    <property type="match status" value="1"/>
</dbReference>
<keyword evidence="2" id="KW-0805">Transcription regulation</keyword>
<proteinExistence type="predicted"/>
<dbReference type="SMART" id="SM00342">
    <property type="entry name" value="HTH_ARAC"/>
    <property type="match status" value="1"/>
</dbReference>
<keyword evidence="4" id="KW-0804">Transcription</keyword>
<evidence type="ECO:0000259" key="8">
    <source>
        <dbReference type="PROSITE" id="PS50110"/>
    </source>
</evidence>
<sequence>MVKLLIVDDEIQIRTGIRDSINWKELEIQVCGLAGCVSDALDMIELQAPDIIIIDICMPQISGLELLEITHDQYPNIRVILISGYREFENARAAVNLNAFAFIAKPIDIEELCAVLCRARDEIQSHRDMLQKEATIAAKMKENLSLLRDTFLVNVASGKFASADEAKARAATLDLRFDTDCFMAALIVQDGGQQEEKRENLFRGAALSWLEQVFPRETVYCFNLAEGIGFLSCTPQANRETMDRQFHRLISWLNKEAGFHLTIIAAEVCHSLEEIPLAFRTIGQALDYKMMIGGNQVIYAEQLVKEIHKGEPAHIDFYSDLLGFKKNLILALKDGDSSRVQTCGEEIGTAFIHTVEMSMAQKQNIQFLLAFFLYQMQIEVGAYSEHAPVGADEIYRGLCESGSQTELKRFVSDFLGGLQQELHKRDLSQRNFLVERAMEYIMQNLHKPISLVDAADCLHIHPSYLSKIFKGVTEKSFTEYVSNAKMKEAKRLLQTTTMRVYEISELLSYHDPGYFIKLFKKVYGVSPGEFRQL</sequence>
<dbReference type="PRINTS" id="PR00032">
    <property type="entry name" value="HTHARAC"/>
</dbReference>
<dbReference type="PROSITE" id="PS50110">
    <property type="entry name" value="RESPONSE_REGULATORY"/>
    <property type="match status" value="1"/>
</dbReference>
<evidence type="ECO:0000256" key="6">
    <source>
        <dbReference type="PROSITE-ProRule" id="PRU00169"/>
    </source>
</evidence>
<evidence type="ECO:0000259" key="7">
    <source>
        <dbReference type="PROSITE" id="PS01124"/>
    </source>
</evidence>
<dbReference type="InterPro" id="IPR011006">
    <property type="entry name" value="CheY-like_superfamily"/>
</dbReference>
<evidence type="ECO:0000313" key="9">
    <source>
        <dbReference type="EMBL" id="MBC8544548.1"/>
    </source>
</evidence>